<gene>
    <name evidence="1" type="ORF">AKJ59_00265</name>
</gene>
<name>A0A133VR83_9EURY</name>
<reference evidence="1 2" key="1">
    <citation type="journal article" date="2016" name="Sci. Rep.">
        <title>Metabolic traits of an uncultured archaeal lineage -MSBL1- from brine pools of the Red Sea.</title>
        <authorList>
            <person name="Mwirichia R."/>
            <person name="Alam I."/>
            <person name="Rashid M."/>
            <person name="Vinu M."/>
            <person name="Ba-Alawi W."/>
            <person name="Anthony Kamau A."/>
            <person name="Kamanda Ngugi D."/>
            <person name="Goker M."/>
            <person name="Klenk H.P."/>
            <person name="Bajic V."/>
            <person name="Stingl U."/>
        </authorList>
    </citation>
    <scope>NUCLEOTIDE SEQUENCE [LARGE SCALE GENOMIC DNA]</scope>
    <source>
        <strain evidence="1">SCGC-AAA385M02</strain>
    </source>
</reference>
<protein>
    <submittedName>
        <fullName evidence="1">Uncharacterized protein</fullName>
    </submittedName>
</protein>
<evidence type="ECO:0000313" key="1">
    <source>
        <dbReference type="EMBL" id="KXB08933.1"/>
    </source>
</evidence>
<accession>A0A133VR83</accession>
<organism evidence="1 2">
    <name type="scientific">candidate division MSBL1 archaeon SCGC-AAA385M02</name>
    <dbReference type="NCBI Taxonomy" id="1698287"/>
    <lineage>
        <taxon>Archaea</taxon>
        <taxon>Methanobacteriati</taxon>
        <taxon>Methanobacteriota</taxon>
        <taxon>candidate division MSBL1</taxon>
    </lineage>
</organism>
<comment type="caution">
    <text evidence="1">The sequence shown here is derived from an EMBL/GenBank/DDBJ whole genome shotgun (WGS) entry which is preliminary data.</text>
</comment>
<evidence type="ECO:0000313" key="2">
    <source>
        <dbReference type="Proteomes" id="UP000070248"/>
    </source>
</evidence>
<keyword evidence="2" id="KW-1185">Reference proteome</keyword>
<proteinExistence type="predicted"/>
<dbReference type="AlphaFoldDB" id="A0A133VR83"/>
<sequence length="105" mass="12249">MVPFNPENPSEEVQMIHKFAKKNMGGYLDEIKQSENTDEFHTILTEVADIFHYYATEWKDMDVTKNKDISKVVNAVNNTMKTLDKMTLKQPEYDAKKHGDGFKLY</sequence>
<dbReference type="Proteomes" id="UP000070248">
    <property type="component" value="Unassembled WGS sequence"/>
</dbReference>
<dbReference type="EMBL" id="LHYL01000002">
    <property type="protein sequence ID" value="KXB08933.1"/>
    <property type="molecule type" value="Genomic_DNA"/>
</dbReference>